<keyword evidence="1" id="KW-0812">Transmembrane</keyword>
<proteinExistence type="predicted"/>
<dbReference type="KEGG" id="kpul:GXN76_08875"/>
<dbReference type="Proteomes" id="UP000503088">
    <property type="component" value="Chromosome"/>
</dbReference>
<keyword evidence="3" id="KW-1185">Reference proteome</keyword>
<protein>
    <submittedName>
        <fullName evidence="2">Ribonuclease G</fullName>
    </submittedName>
</protein>
<keyword evidence="1" id="KW-0472">Membrane</keyword>
<evidence type="ECO:0000313" key="3">
    <source>
        <dbReference type="Proteomes" id="UP000503088"/>
    </source>
</evidence>
<organism evidence="2 3">
    <name type="scientific">Kroppenstedtia pulmonis</name>
    <dbReference type="NCBI Taxonomy" id="1380685"/>
    <lineage>
        <taxon>Bacteria</taxon>
        <taxon>Bacillati</taxon>
        <taxon>Bacillota</taxon>
        <taxon>Bacilli</taxon>
        <taxon>Bacillales</taxon>
        <taxon>Thermoactinomycetaceae</taxon>
        <taxon>Kroppenstedtia</taxon>
    </lineage>
</organism>
<dbReference type="EMBL" id="CP048104">
    <property type="protein sequence ID" value="QKG84579.1"/>
    <property type="molecule type" value="Genomic_DNA"/>
</dbReference>
<feature type="transmembrane region" description="Helical" evidence="1">
    <location>
        <begin position="37"/>
        <end position="58"/>
    </location>
</feature>
<gene>
    <name evidence="2" type="ORF">GXN76_08875</name>
</gene>
<feature type="transmembrane region" description="Helical" evidence="1">
    <location>
        <begin position="83"/>
        <end position="112"/>
    </location>
</feature>
<evidence type="ECO:0000313" key="2">
    <source>
        <dbReference type="EMBL" id="QKG84579.1"/>
    </source>
</evidence>
<dbReference type="AlphaFoldDB" id="A0A7D3XJ52"/>
<accession>A0A7D3XJ52</accession>
<keyword evidence="1" id="KW-1133">Transmembrane helix</keyword>
<evidence type="ECO:0000256" key="1">
    <source>
        <dbReference type="SAM" id="Phobius"/>
    </source>
</evidence>
<reference evidence="2 3" key="1">
    <citation type="submission" date="2020-01" db="EMBL/GenBank/DDBJ databases">
        <authorList>
            <person name="Gulvik C.A."/>
            <person name="Batra D.G."/>
        </authorList>
    </citation>
    <scope>NUCLEOTIDE SEQUENCE [LARGE SCALE GENOMIC DNA]</scope>
    <source>
        <strain evidence="2 3">W9323</strain>
    </source>
</reference>
<sequence>MEERVETHHPEDIPAEIKKWNWGAFFLSWIWGIANQVWISLLMFVPVVNFVIPFVLGFKGSEWAWKAKEWESVEHFKRVQRLWAIWGAVLFFAGIILGVLFGILFITMIAAVDPAMTDPY</sequence>
<dbReference type="RefSeq" id="WP_173222405.1">
    <property type="nucleotide sequence ID" value="NZ_CP048104.1"/>
</dbReference>
<name>A0A7D3XJ52_9BACL</name>